<comment type="caution">
    <text evidence="2">The sequence shown here is derived from an EMBL/GenBank/DDBJ whole genome shotgun (WGS) entry which is preliminary data.</text>
</comment>
<keyword evidence="3" id="KW-1185">Reference proteome</keyword>
<evidence type="ECO:0008006" key="4">
    <source>
        <dbReference type="Google" id="ProtNLM"/>
    </source>
</evidence>
<sequence length="303" mass="33579">MSDERSFLVLVHHFGKIKKNSKVGIRFGSEEPISVFMRSSTTFAELQNIILQKLGVARSKRISKLFYRAPVAVLSEHVKYGSFVVQTDVDLEVIFHSRRNFSEVRTTELFVKLEDIVTSSGGSNPIPPSVDIGGSSSSAPVAPVVPVIPQPVASPSFTANLHHDYDDQCDLEDNRTFGELATTITEPEGVEEALCEDEEENELELVPEDNDDDDRSIPVPRREPASSESHQNPEHFFSLDIEAAAPTHEKHDAGTGFGGEGSMDVLTPNEFEIGQIFQIDVGEQRFLCLCSLYIGFMQKSEHL</sequence>
<feature type="region of interest" description="Disordered" evidence="1">
    <location>
        <begin position="198"/>
        <end position="233"/>
    </location>
</feature>
<accession>A0ABU6VLP4</accession>
<organism evidence="2 3">
    <name type="scientific">Stylosanthes scabra</name>
    <dbReference type="NCBI Taxonomy" id="79078"/>
    <lineage>
        <taxon>Eukaryota</taxon>
        <taxon>Viridiplantae</taxon>
        <taxon>Streptophyta</taxon>
        <taxon>Embryophyta</taxon>
        <taxon>Tracheophyta</taxon>
        <taxon>Spermatophyta</taxon>
        <taxon>Magnoliopsida</taxon>
        <taxon>eudicotyledons</taxon>
        <taxon>Gunneridae</taxon>
        <taxon>Pentapetalae</taxon>
        <taxon>rosids</taxon>
        <taxon>fabids</taxon>
        <taxon>Fabales</taxon>
        <taxon>Fabaceae</taxon>
        <taxon>Papilionoideae</taxon>
        <taxon>50 kb inversion clade</taxon>
        <taxon>dalbergioids sensu lato</taxon>
        <taxon>Dalbergieae</taxon>
        <taxon>Pterocarpus clade</taxon>
        <taxon>Stylosanthes</taxon>
    </lineage>
</organism>
<evidence type="ECO:0000256" key="1">
    <source>
        <dbReference type="SAM" id="MobiDB-lite"/>
    </source>
</evidence>
<dbReference type="Proteomes" id="UP001341840">
    <property type="component" value="Unassembled WGS sequence"/>
</dbReference>
<name>A0ABU6VLP4_9FABA</name>
<reference evidence="2 3" key="1">
    <citation type="journal article" date="2023" name="Plants (Basel)">
        <title>Bridging the Gap: Combining Genomics and Transcriptomics Approaches to Understand Stylosanthes scabra, an Orphan Legume from the Brazilian Caatinga.</title>
        <authorList>
            <person name="Ferreira-Neto J.R.C."/>
            <person name="da Silva M.D."/>
            <person name="Binneck E."/>
            <person name="de Melo N.F."/>
            <person name="da Silva R.H."/>
            <person name="de Melo A.L.T.M."/>
            <person name="Pandolfi V."/>
            <person name="Bustamante F.O."/>
            <person name="Brasileiro-Vidal A.C."/>
            <person name="Benko-Iseppon A.M."/>
        </authorList>
    </citation>
    <scope>NUCLEOTIDE SEQUENCE [LARGE SCALE GENOMIC DNA]</scope>
    <source>
        <tissue evidence="2">Leaves</tissue>
    </source>
</reference>
<dbReference type="EMBL" id="JASCZI010151693">
    <property type="protein sequence ID" value="MED6174099.1"/>
    <property type="molecule type" value="Genomic_DNA"/>
</dbReference>
<evidence type="ECO:0000313" key="2">
    <source>
        <dbReference type="EMBL" id="MED6174099.1"/>
    </source>
</evidence>
<gene>
    <name evidence="2" type="ORF">PIB30_065699</name>
</gene>
<proteinExistence type="predicted"/>
<protein>
    <recommendedName>
        <fullName evidence="4">Ubiquitinyl hydrolase 1</fullName>
    </recommendedName>
</protein>
<evidence type="ECO:0000313" key="3">
    <source>
        <dbReference type="Proteomes" id="UP001341840"/>
    </source>
</evidence>
<feature type="compositionally biased region" description="Acidic residues" evidence="1">
    <location>
        <begin position="198"/>
        <end position="214"/>
    </location>
</feature>